<dbReference type="InterPro" id="IPR038344">
    <property type="entry name" value="EF-G_N_sf"/>
</dbReference>
<evidence type="ECO:0000259" key="1">
    <source>
        <dbReference type="Pfam" id="PF07299"/>
    </source>
</evidence>
<dbReference type="EMBL" id="AODF01000001">
    <property type="protein sequence ID" value="EUJ33645.1"/>
    <property type="molecule type" value="Genomic_DNA"/>
</dbReference>
<feature type="domain" description="Elongation factor G-binding protein N-terminal" evidence="1">
    <location>
        <begin position="4"/>
        <end position="86"/>
    </location>
</feature>
<reference evidence="2 3" key="1">
    <citation type="journal article" date="2014" name="Int. J. Syst. Evol. Microbiol.">
        <title>Listeria floridensis sp. nov., Listeria aquatica sp. nov., Listeria cornellensis sp. nov., Listeria riparia sp. nov. and Listeria grandensis sp. nov., from agricultural and natural environments.</title>
        <authorList>
            <person name="den Bakker H.C."/>
            <person name="Warchocki S."/>
            <person name="Wright E.M."/>
            <person name="Allred A.F."/>
            <person name="Ahlstrom C."/>
            <person name="Manuel C.S."/>
            <person name="Stasiewicz M.J."/>
            <person name="Burrell A."/>
            <person name="Roof S."/>
            <person name="Strawn L."/>
            <person name="Fortes E.D."/>
            <person name="Nightingale K.K."/>
            <person name="Kephart D."/>
            <person name="Wiedmann M."/>
        </authorList>
    </citation>
    <scope>NUCLEOTIDE SEQUENCE [LARGE SCALE GENOMIC DNA]</scope>
    <source>
        <strain evidence="2 3">FSL S10-1187</strain>
    </source>
</reference>
<accession>A0ABN0RI09</accession>
<dbReference type="Gene3D" id="1.20.1280.250">
    <property type="match status" value="1"/>
</dbReference>
<dbReference type="RefSeq" id="WP_036095485.1">
    <property type="nucleotide sequence ID" value="NZ_AODF01000001.1"/>
</dbReference>
<proteinExistence type="predicted"/>
<sequence>MEAFIQNHIFNAIMRQAKHVLDAERSVNDSKIKTEFAFYSLSKAEALFHELTIPQLDLLNPLTTIKNEQDFERFRESLLPYLIEFPLLSEAQIKKLFKKNKEAASTRFNLYEFTRIILSELV</sequence>
<comment type="caution">
    <text evidence="2">The sequence shown here is derived from an EMBL/GenBank/DDBJ whole genome shotgun (WGS) entry which is preliminary data.</text>
</comment>
<dbReference type="Pfam" id="PF07299">
    <property type="entry name" value="EF-G-binding_N"/>
    <property type="match status" value="1"/>
</dbReference>
<protein>
    <submittedName>
        <fullName evidence="2">Fibronectin-binding family protein</fullName>
    </submittedName>
</protein>
<evidence type="ECO:0000313" key="3">
    <source>
        <dbReference type="Proteomes" id="UP000019249"/>
    </source>
</evidence>
<organism evidence="2 3">
    <name type="scientific">Listeria floridensis FSL S10-1187</name>
    <dbReference type="NCBI Taxonomy" id="1265817"/>
    <lineage>
        <taxon>Bacteria</taxon>
        <taxon>Bacillati</taxon>
        <taxon>Bacillota</taxon>
        <taxon>Bacilli</taxon>
        <taxon>Bacillales</taxon>
        <taxon>Listeriaceae</taxon>
        <taxon>Listeria</taxon>
    </lineage>
</organism>
<dbReference type="InterPro" id="IPR010841">
    <property type="entry name" value="EF-G-binding_N"/>
</dbReference>
<gene>
    <name evidence="2" type="ORF">MFLO_00285</name>
</gene>
<dbReference type="Proteomes" id="UP000019249">
    <property type="component" value="Unassembled WGS sequence"/>
</dbReference>
<keyword evidence="3" id="KW-1185">Reference proteome</keyword>
<name>A0ABN0RI09_9LIST</name>
<evidence type="ECO:0000313" key="2">
    <source>
        <dbReference type="EMBL" id="EUJ33645.1"/>
    </source>
</evidence>